<dbReference type="AlphaFoldDB" id="B1VED5"/>
<keyword evidence="2" id="KW-0812">Transmembrane</keyword>
<proteinExistence type="predicted"/>
<keyword evidence="2" id="KW-1133">Transmembrane helix</keyword>
<dbReference type="Proteomes" id="UP000001727">
    <property type="component" value="Chromosome"/>
</dbReference>
<dbReference type="GeneID" id="60604964"/>
<dbReference type="InterPro" id="IPR046096">
    <property type="entry name" value="DUF6114"/>
</dbReference>
<feature type="transmembrane region" description="Helical" evidence="2">
    <location>
        <begin position="71"/>
        <end position="91"/>
    </location>
</feature>
<feature type="compositionally biased region" description="Basic and acidic residues" evidence="1">
    <location>
        <begin position="179"/>
        <end position="194"/>
    </location>
</feature>
<name>B1VED5_CORU7</name>
<dbReference type="eggNOG" id="COG3247">
    <property type="taxonomic scope" value="Bacteria"/>
</dbReference>
<feature type="region of interest" description="Disordered" evidence="1">
    <location>
        <begin position="242"/>
        <end position="302"/>
    </location>
</feature>
<dbReference type="KEGG" id="cur:cu0164"/>
<gene>
    <name evidence="3" type="ordered locus">cu0164</name>
</gene>
<feature type="transmembrane region" description="Helical" evidence="2">
    <location>
        <begin position="131"/>
        <end position="147"/>
    </location>
</feature>
<protein>
    <submittedName>
        <fullName evidence="3">Putative secreted protein</fullName>
    </submittedName>
</protein>
<evidence type="ECO:0000256" key="2">
    <source>
        <dbReference type="SAM" id="Phobius"/>
    </source>
</evidence>
<dbReference type="HOGENOM" id="CLU_614980_0_0_11"/>
<feature type="region of interest" description="Disordered" evidence="1">
    <location>
        <begin position="1"/>
        <end position="61"/>
    </location>
</feature>
<evidence type="ECO:0000313" key="4">
    <source>
        <dbReference type="Proteomes" id="UP000001727"/>
    </source>
</evidence>
<keyword evidence="2" id="KW-0472">Membrane</keyword>
<feature type="transmembrane region" description="Helical" evidence="2">
    <location>
        <begin position="153"/>
        <end position="171"/>
    </location>
</feature>
<feature type="compositionally biased region" description="Low complexity" evidence="1">
    <location>
        <begin position="247"/>
        <end position="259"/>
    </location>
</feature>
<accession>B1VED5</accession>
<evidence type="ECO:0000256" key="1">
    <source>
        <dbReference type="SAM" id="MobiDB-lite"/>
    </source>
</evidence>
<reference evidence="3 4" key="1">
    <citation type="journal article" date="2008" name="J. Biotechnol.">
        <title>The lifestyle of Corynebacterium urealyticum derived from its complete genome sequence established by pyrosequencing.</title>
        <authorList>
            <person name="Tauch A."/>
            <person name="Trost E."/>
            <person name="Tilker A."/>
            <person name="Ludewig U."/>
            <person name="Schneiker S."/>
            <person name="Goesmann A."/>
            <person name="Arnold W."/>
            <person name="Bekel T."/>
            <person name="Brinkrolf K."/>
            <person name="Brune I."/>
            <person name="Goetker S."/>
            <person name="Kalinowski J."/>
            <person name="Kamp P.-B."/>
            <person name="Lobo F.P."/>
            <person name="Viehoever P."/>
            <person name="Weisshaar B."/>
            <person name="Soriano F."/>
            <person name="Droege M."/>
            <person name="Puehler A."/>
        </authorList>
    </citation>
    <scope>NUCLEOTIDE SEQUENCE [LARGE SCALE GENOMIC DNA]</scope>
    <source>
        <strain evidence="4">ATCC 43042 / DSM 7109</strain>
    </source>
</reference>
<feature type="compositionally biased region" description="Pro residues" evidence="1">
    <location>
        <begin position="272"/>
        <end position="281"/>
    </location>
</feature>
<dbReference type="RefSeq" id="WP_012359430.1">
    <property type="nucleotide sequence ID" value="NC_010545.1"/>
</dbReference>
<feature type="compositionally biased region" description="Low complexity" evidence="1">
    <location>
        <begin position="1"/>
        <end position="23"/>
    </location>
</feature>
<dbReference type="STRING" id="504474.cu0164"/>
<dbReference type="EMBL" id="AM942444">
    <property type="protein sequence ID" value="CAQ04124.1"/>
    <property type="molecule type" value="Genomic_DNA"/>
</dbReference>
<feature type="region of interest" description="Disordered" evidence="1">
    <location>
        <begin position="179"/>
        <end position="203"/>
    </location>
</feature>
<evidence type="ECO:0000313" key="3">
    <source>
        <dbReference type="EMBL" id="CAQ04124.1"/>
    </source>
</evidence>
<keyword evidence="4" id="KW-1185">Reference proteome</keyword>
<feature type="compositionally biased region" description="Low complexity" evidence="1">
    <location>
        <begin position="36"/>
        <end position="47"/>
    </location>
</feature>
<dbReference type="Pfam" id="PF19609">
    <property type="entry name" value="DUF6114"/>
    <property type="match status" value="1"/>
</dbReference>
<organism evidence="3 4">
    <name type="scientific">Corynebacterium urealyticum (strain ATCC 43042 / DSM 7109)</name>
    <dbReference type="NCBI Taxonomy" id="504474"/>
    <lineage>
        <taxon>Bacteria</taxon>
        <taxon>Bacillati</taxon>
        <taxon>Actinomycetota</taxon>
        <taxon>Actinomycetes</taxon>
        <taxon>Mycobacteriales</taxon>
        <taxon>Corynebacteriaceae</taxon>
        <taxon>Corynebacterium</taxon>
    </lineage>
</organism>
<sequence>MTQSANGAAAEAAATDAASTGGTPVTENKETQELPTTADTGVDATAGENGDEATASQRRSGFTQWRRSRPFFAGLLMLLGGVVILTPAYLSLEVSNIIIQVSTISGVSTFIIGALLIACGLMTWFGGGSRILTGVAGIILGIVALPTSNFGGFILGTLLALVGGALALSWTDSSKEELAARREAKKQQKADRAATESGTTSGASNSTAVAVLAAVTTTGLAAGLTATAGAPPAQAQLELPKFPELPGAPKAPGTAKPPAQHQPASPKLPEAPKLPDPPKVPGLPKLPEASKLPETLKLPEIPEEYEMDLTPPTPIEGLRGIPGNTFQITTDSTALLGNMKLSLITLETQQGPKPALRIDADKAVLQNLAMEMPGQSAGPIWQRTGPGKTSVLSGNFHIIVSKLTITPEIAGVKTIPITIDASWAPEEIKKEAAKMGLGQPDALSEKLRMLDGTMDAYVVSSDRIDLPKGTSLAP</sequence>
<feature type="transmembrane region" description="Helical" evidence="2">
    <location>
        <begin position="97"/>
        <end position="119"/>
    </location>
</feature>